<gene>
    <name evidence="4" type="ORF">TT172_LOCUS7668</name>
</gene>
<dbReference type="Proteomes" id="UP000289323">
    <property type="component" value="Unassembled WGS sequence"/>
</dbReference>
<dbReference type="PANTHER" id="PTHR24559:SF444">
    <property type="entry name" value="REVERSE TRANSCRIPTASE DOMAIN-CONTAINING PROTEIN"/>
    <property type="match status" value="1"/>
</dbReference>
<dbReference type="InterPro" id="IPR053134">
    <property type="entry name" value="RNA-dir_DNA_polymerase"/>
</dbReference>
<evidence type="ECO:0000313" key="5">
    <source>
        <dbReference type="Proteomes" id="UP000289323"/>
    </source>
</evidence>
<dbReference type="GO" id="GO:0005739">
    <property type="term" value="C:mitochondrion"/>
    <property type="evidence" value="ECO:0007669"/>
    <property type="project" value="UniProtKB-SubCell"/>
</dbReference>
<dbReference type="SUPFAM" id="SSF56672">
    <property type="entry name" value="DNA/RNA polymerases"/>
    <property type="match status" value="1"/>
</dbReference>
<dbReference type="InterPro" id="IPR000477">
    <property type="entry name" value="RT_dom"/>
</dbReference>
<accession>A0A446BS24</accession>
<organism evidence="4 5">
    <name type="scientific">Thermothielavioides terrestris</name>
    <dbReference type="NCBI Taxonomy" id="2587410"/>
    <lineage>
        <taxon>Eukaryota</taxon>
        <taxon>Fungi</taxon>
        <taxon>Dikarya</taxon>
        <taxon>Ascomycota</taxon>
        <taxon>Pezizomycotina</taxon>
        <taxon>Sordariomycetes</taxon>
        <taxon>Sordariomycetidae</taxon>
        <taxon>Sordariales</taxon>
        <taxon>Chaetomiaceae</taxon>
        <taxon>Thermothielavioides</taxon>
    </lineage>
</organism>
<name>A0A446BS24_9PEZI</name>
<evidence type="ECO:0000259" key="3">
    <source>
        <dbReference type="Pfam" id="PF00078"/>
    </source>
</evidence>
<comment type="subcellular location">
    <subcellularLocation>
        <location evidence="1">Mitochondrion</location>
    </subcellularLocation>
</comment>
<feature type="domain" description="Reverse transcriptase" evidence="3">
    <location>
        <begin position="115"/>
        <end position="171"/>
    </location>
</feature>
<dbReference type="PANTHER" id="PTHR24559">
    <property type="entry name" value="TRANSPOSON TY3-I GAG-POL POLYPROTEIN"/>
    <property type="match status" value="1"/>
</dbReference>
<reference evidence="4 5" key="1">
    <citation type="submission" date="2018-04" db="EMBL/GenBank/DDBJ databases">
        <authorList>
            <person name="Huttner S."/>
            <person name="Dainat J."/>
        </authorList>
    </citation>
    <scope>NUCLEOTIDE SEQUENCE [LARGE SCALE GENOMIC DNA]</scope>
</reference>
<dbReference type="InterPro" id="IPR043502">
    <property type="entry name" value="DNA/RNA_pol_sf"/>
</dbReference>
<dbReference type="Pfam" id="PF00078">
    <property type="entry name" value="RVT_1"/>
    <property type="match status" value="1"/>
</dbReference>
<evidence type="ECO:0000313" key="4">
    <source>
        <dbReference type="EMBL" id="SPQ25249.1"/>
    </source>
</evidence>
<sequence length="220" mass="25025">MFAGIARRAQRKKSKGAQDTFLVTSIREMTTILGAAVSQPDTDPDPKVALPKELRNFADLFDKEKANGLPPYRGEADHHIRLKTGLDGKPPELPAAFHRIRIAEGDKHLTAFRDYVTVYLDDVLVYSSRSRKDHIRKVRKVLRRLRDTGLNLDLKKCTFAVKEVKYLGYIVEARVYVRPDPEKIKAIREWEAPRKVQGGKEEQDAFDTLKAAFISEPILA</sequence>
<dbReference type="AlphaFoldDB" id="A0A446BS24"/>
<dbReference type="EMBL" id="OUUZ01000015">
    <property type="protein sequence ID" value="SPQ25249.1"/>
    <property type="molecule type" value="Genomic_DNA"/>
</dbReference>
<dbReference type="InterPro" id="IPR043128">
    <property type="entry name" value="Rev_trsase/Diguanyl_cyclase"/>
</dbReference>
<protein>
    <submittedName>
        <fullName evidence="4">0e75fe52-b737-4f46-892e-e2affb330725</fullName>
    </submittedName>
</protein>
<proteinExistence type="predicted"/>
<dbReference type="Gene3D" id="3.30.70.270">
    <property type="match status" value="1"/>
</dbReference>
<evidence type="ECO:0000256" key="2">
    <source>
        <dbReference type="ARBA" id="ARBA00023128"/>
    </source>
</evidence>
<keyword evidence="2" id="KW-0496">Mitochondrion</keyword>
<evidence type="ECO:0000256" key="1">
    <source>
        <dbReference type="ARBA" id="ARBA00004173"/>
    </source>
</evidence>